<organism evidence="2 3">
    <name type="scientific">Crepidotus variabilis</name>
    <dbReference type="NCBI Taxonomy" id="179855"/>
    <lineage>
        <taxon>Eukaryota</taxon>
        <taxon>Fungi</taxon>
        <taxon>Dikarya</taxon>
        <taxon>Basidiomycota</taxon>
        <taxon>Agaricomycotina</taxon>
        <taxon>Agaricomycetes</taxon>
        <taxon>Agaricomycetidae</taxon>
        <taxon>Agaricales</taxon>
        <taxon>Agaricineae</taxon>
        <taxon>Crepidotaceae</taxon>
        <taxon>Crepidotus</taxon>
    </lineage>
</organism>
<dbReference type="Proteomes" id="UP000807306">
    <property type="component" value="Unassembled WGS sequence"/>
</dbReference>
<protein>
    <submittedName>
        <fullName evidence="2">Uncharacterized protein</fullName>
    </submittedName>
</protein>
<accession>A0A9P6ERH8</accession>
<comment type="caution">
    <text evidence="2">The sequence shown here is derived from an EMBL/GenBank/DDBJ whole genome shotgun (WGS) entry which is preliminary data.</text>
</comment>
<evidence type="ECO:0000313" key="2">
    <source>
        <dbReference type="EMBL" id="KAF9534090.1"/>
    </source>
</evidence>
<proteinExistence type="predicted"/>
<evidence type="ECO:0000313" key="3">
    <source>
        <dbReference type="Proteomes" id="UP000807306"/>
    </source>
</evidence>
<sequence length="282" mass="31744">MNQGDDTEDAWFFNDKKLKELHWAPIDAYCTSELEEYLLKKRKKSTAASTSPAVVADNGLWPTQQLQNVDWHPYDAAAACWYKKKEQSGQDDSNENKAEKIQGIQEATTHSNSDDEPIGYAPLKPGRLMDHQGDEQEGLHSYLLGKHYKVGEMTPLGVVLVENTQDTNLDEPEHHACGSQSDRQQGLRNDLLGKHYKVGEMTPLGVVLVENTQDTNPGEQPHKAHVSQHQPNSLKPLTQPVSAQELNLQDNMFAEEVPDSQPPVDLRNSLFLCLELLNRREK</sequence>
<evidence type="ECO:0000256" key="1">
    <source>
        <dbReference type="SAM" id="MobiDB-lite"/>
    </source>
</evidence>
<keyword evidence="3" id="KW-1185">Reference proteome</keyword>
<dbReference type="EMBL" id="MU157827">
    <property type="protein sequence ID" value="KAF9534090.1"/>
    <property type="molecule type" value="Genomic_DNA"/>
</dbReference>
<feature type="region of interest" description="Disordered" evidence="1">
    <location>
        <begin position="105"/>
        <end position="129"/>
    </location>
</feature>
<reference evidence="2" key="1">
    <citation type="submission" date="2020-11" db="EMBL/GenBank/DDBJ databases">
        <authorList>
            <consortium name="DOE Joint Genome Institute"/>
            <person name="Ahrendt S."/>
            <person name="Riley R."/>
            <person name="Andreopoulos W."/>
            <person name="Labutti K."/>
            <person name="Pangilinan J."/>
            <person name="Ruiz-Duenas F.J."/>
            <person name="Barrasa J.M."/>
            <person name="Sanchez-Garcia M."/>
            <person name="Camarero S."/>
            <person name="Miyauchi S."/>
            <person name="Serrano A."/>
            <person name="Linde D."/>
            <person name="Babiker R."/>
            <person name="Drula E."/>
            <person name="Ayuso-Fernandez I."/>
            <person name="Pacheco R."/>
            <person name="Padilla G."/>
            <person name="Ferreira P."/>
            <person name="Barriuso J."/>
            <person name="Kellner H."/>
            <person name="Castanera R."/>
            <person name="Alfaro M."/>
            <person name="Ramirez L."/>
            <person name="Pisabarro A.G."/>
            <person name="Kuo A."/>
            <person name="Tritt A."/>
            <person name="Lipzen A."/>
            <person name="He G."/>
            <person name="Yan M."/>
            <person name="Ng V."/>
            <person name="Cullen D."/>
            <person name="Martin F."/>
            <person name="Rosso M.-N."/>
            <person name="Henrissat B."/>
            <person name="Hibbett D."/>
            <person name="Martinez A.T."/>
            <person name="Grigoriev I.V."/>
        </authorList>
    </citation>
    <scope>NUCLEOTIDE SEQUENCE</scope>
    <source>
        <strain evidence="2">CBS 506.95</strain>
    </source>
</reference>
<name>A0A9P6ERH8_9AGAR</name>
<dbReference type="AlphaFoldDB" id="A0A9P6ERH8"/>
<gene>
    <name evidence="2" type="ORF">CPB83DRAFT_845079</name>
</gene>
<feature type="region of interest" description="Disordered" evidence="1">
    <location>
        <begin position="213"/>
        <end position="233"/>
    </location>
</feature>